<protein>
    <recommendedName>
        <fullName evidence="1">Fibronectin type-III domain-containing protein</fullName>
    </recommendedName>
</protein>
<dbReference type="Gene3D" id="2.60.40.10">
    <property type="entry name" value="Immunoglobulins"/>
    <property type="match status" value="2"/>
</dbReference>
<dbReference type="SUPFAM" id="SSF50965">
    <property type="entry name" value="Galactose oxidase, central domain"/>
    <property type="match status" value="1"/>
</dbReference>
<gene>
    <name evidence="2" type="ORF">A5893_12425</name>
</gene>
<dbReference type="InterPro" id="IPR025883">
    <property type="entry name" value="Cadherin-like_domain"/>
</dbReference>
<dbReference type="PANTHER" id="PTHR34677:SF3">
    <property type="entry name" value="BACTERIAL IG-LIKE DOMAIN-CONTAINING PROTEIN"/>
    <property type="match status" value="1"/>
</dbReference>
<comment type="caution">
    <text evidence="2">The sequence shown here is derived from an EMBL/GenBank/DDBJ whole genome shotgun (WGS) entry which is preliminary data.</text>
</comment>
<accession>A0A179DD59</accession>
<dbReference type="Proteomes" id="UP000078459">
    <property type="component" value="Unassembled WGS sequence"/>
</dbReference>
<dbReference type="Pfam" id="PF19078">
    <property type="entry name" value="Big_12"/>
    <property type="match status" value="2"/>
</dbReference>
<feature type="domain" description="Fibronectin type-III" evidence="1">
    <location>
        <begin position="135"/>
        <end position="231"/>
    </location>
</feature>
<name>A0A179DD59_9SPHI</name>
<dbReference type="SUPFAM" id="SSF81296">
    <property type="entry name" value="E set domains"/>
    <property type="match status" value="1"/>
</dbReference>
<dbReference type="PROSITE" id="PS50853">
    <property type="entry name" value="FN3"/>
    <property type="match status" value="1"/>
</dbReference>
<dbReference type="InterPro" id="IPR015915">
    <property type="entry name" value="Kelch-typ_b-propeller"/>
</dbReference>
<dbReference type="InterPro" id="IPR044048">
    <property type="entry name" value="Big_12"/>
</dbReference>
<dbReference type="EMBL" id="LWHJ01000029">
    <property type="protein sequence ID" value="OAQ38844.1"/>
    <property type="molecule type" value="Genomic_DNA"/>
</dbReference>
<proteinExistence type="predicted"/>
<dbReference type="Pfam" id="PF18962">
    <property type="entry name" value="Por_Secre_tail"/>
    <property type="match status" value="1"/>
</dbReference>
<dbReference type="InterPro" id="IPR043772">
    <property type="entry name" value="MBG_3"/>
</dbReference>
<dbReference type="Pfam" id="PF12733">
    <property type="entry name" value="Cadherin-like"/>
    <property type="match status" value="3"/>
</dbReference>
<dbReference type="InterPro" id="IPR013783">
    <property type="entry name" value="Ig-like_fold"/>
</dbReference>
<dbReference type="InterPro" id="IPR026444">
    <property type="entry name" value="Secre_tail"/>
</dbReference>
<dbReference type="InterPro" id="IPR003961">
    <property type="entry name" value="FN3_dom"/>
</dbReference>
<dbReference type="InterPro" id="IPR011043">
    <property type="entry name" value="Gal_Oxase/kelch_b-propeller"/>
</dbReference>
<dbReference type="STRING" id="1826909.A5893_12425"/>
<evidence type="ECO:0000313" key="3">
    <source>
        <dbReference type="Proteomes" id="UP000078459"/>
    </source>
</evidence>
<evidence type="ECO:0000259" key="1">
    <source>
        <dbReference type="PROSITE" id="PS50853"/>
    </source>
</evidence>
<dbReference type="InterPro" id="IPR014756">
    <property type="entry name" value="Ig_E-set"/>
</dbReference>
<evidence type="ECO:0000313" key="2">
    <source>
        <dbReference type="EMBL" id="OAQ38844.1"/>
    </source>
</evidence>
<dbReference type="Gene3D" id="2.60.40.1080">
    <property type="match status" value="1"/>
</dbReference>
<reference evidence="2 3" key="1">
    <citation type="submission" date="2016-04" db="EMBL/GenBank/DDBJ databases">
        <authorList>
            <person name="Evans L.H."/>
            <person name="Alamgir A."/>
            <person name="Owens N."/>
            <person name="Weber N.D."/>
            <person name="Virtaneva K."/>
            <person name="Barbian K."/>
            <person name="Babar A."/>
            <person name="Rosenke K."/>
        </authorList>
    </citation>
    <scope>NUCLEOTIDE SEQUENCE [LARGE SCALE GENOMIC DNA]</scope>
    <source>
        <strain evidence="2 3">CCM 8644</strain>
    </source>
</reference>
<organism evidence="2 3">
    <name type="scientific">Pedobacter psychrophilus</name>
    <dbReference type="NCBI Taxonomy" id="1826909"/>
    <lineage>
        <taxon>Bacteria</taxon>
        <taxon>Pseudomonadati</taxon>
        <taxon>Bacteroidota</taxon>
        <taxon>Sphingobacteriia</taxon>
        <taxon>Sphingobacteriales</taxon>
        <taxon>Sphingobacteriaceae</taxon>
        <taxon>Pedobacter</taxon>
    </lineage>
</organism>
<dbReference type="NCBIfam" id="TIGR04183">
    <property type="entry name" value="Por_Secre_tail"/>
    <property type="match status" value="1"/>
</dbReference>
<dbReference type="Pfam" id="PF18887">
    <property type="entry name" value="MBG_3"/>
    <property type="match status" value="3"/>
</dbReference>
<dbReference type="Gene3D" id="2.120.10.80">
    <property type="entry name" value="Kelch-type beta propeller"/>
    <property type="match status" value="1"/>
</dbReference>
<keyword evidence="3" id="KW-1185">Reference proteome</keyword>
<sequence>MASYGQSLPALANIESSSVTYTRQTNVQITGTIVVSSPSALYGAKVSIAGFNVGDQLVFVNQSGIAGSYNTVTGLLTLSGVATTGSYQTALRSIRFYNGAANPALGTRNISFVTFYGADPSNTVSRDVVVATATTPTVTTAAASAITATSAVLGGNVTNNGGVSVTERGISYLLSTSDEGSTRVANGSGNGNYSATISGLAPGKSYYFQGYATNAVGTAYGPLLSFTTAAVPTVASVSVPANGTYRTGQTLSFTVNFSSNVTVGNTPQLALGIGSSNKTATYSSGSGTSALTFTYVVASGDLDNNGIAIGTLGLNGGTIRNDSNYDADLTLNGVASTVGVRVDGVAPTTVISSSAGTSGSTINNTPIPFTITFSESVASFVLGDISVSNGTTSDFSGSGTTYSFNVTPTTPGTATTVNVAANVAQDAAGNGNTAATAYSLTYQPIQVNSITRLSPSPTATSTITFRVVFSGSVTGLTTGNFGVSAPGITSASVASVVGSGTTYTVTVNTGAGDGTLRLNLANNSGISPSISNTPYNSGEVYTITKSFSAAPLLTLVGTGGTGSDVTAYLDFVRVLSAGSAVTNALKNPSFETHDPYNGGNTFTYNPTGANWVFNTLSGIADAGSAFTPTTPIPNGIAVAFIQSSGGSGGIHGMLSQNIAVPTGTNYQVSFQAAQRVCCTTLDQSINVFLNGVYFGNIQPGSSNYSTFTSAIFGVTAPALTATISSSANNPTSTSPIPVTVTFSQAVTGFISSDVVLTNGTIGNFAGSGNTFTFDVIPTASGDVKIDLPANSAVDVNNTGNTVATQFVINYQPAPTITSFSPSTAYVGSLLTITGSGLLNPTAISISGVNAIPISNNGTTLVAMVMPGTTTGSVSVTTLSGTATGSGNLTVEKANPPNTQQGSKIVGVGNTGAAVQGWSVSLSADGNTAIVGGYADNSNQGAAWAYTRSGNSWSQQGSKLVGTGNTGTALQGYSVSLSADGKTAIVGGYLDNNEQGAAWVYTRSGNTWNQQGSKLVGTGIIGTALQGYSVSLSADGNTAIVGGYADNSNQGAAWAYTRSGNTWSQQGNKLVGTGNTGAARQGYSVSLSADGNTAIVGGYADNSNQGAAWAYTRNGNTWGQQGNKLVGTGNAGTARQGWSASMSADGNTAIVGGYNDNSGQGAIWAYNFVPSNNANLSALTTSAGNITPAFDAATIGYTSSVPDATTSITVTPTSTDATATIQVRVNNETYATVTSGSASASLSLNSGANPIDVKVTAQDGTTTKTYTITVTRAAVSANADLSALNLSSGILSPTFAAATIGYTASVSNATTSITVTPTKAEANATIKVNGTTVASAAASGAIALNVGSNTITTIVTAQNGTTKTYTVTVTRAASANADLSALDLSSGTLSPTFAAATIGYTASVANATISITLTPTKAEANATIEVNGTTVASAAASGAIALNVGSNTITTIVTAQNGTTKTYALTVTRKDSQTITFDALATKAYADADFDPAANSSSNLTVSYTSSNTAVATIVSGKIRIIGVGMSTITASQAGNASYDAAADATQTLTVNKATATLTLSNLTPTYDGAAKSATVTTSPVGLSGVTITYDGSATAPTLAGTYAVVAKLINDNYTATDATGNLVIGKGTATLALSGLSHTYDGAAKSASVITNPVGLSGVTITYDGSTTAPTLAGTYAVVASLTNANYTATNATGNLVIRKGSATLTLSGLSQTYDGAAKSASVITNPVGLSGVAITYDGSANAPTLAGTYSVISSLTNANYTATNASGSLVIGKANQTITFPVIANKTINDPDFDPAATTTSNLSISYTSSDLNVATIVNGKVHIVGQGNTDITAIQSGNTNYNSSSFLRQLTVGTALPVSFVSFDAKINNAGSVDLIWVTASEKNNSHFVVLKSIDGVNFYELAKISGSGNSDKQNRYQTEDKNPANGNNYYQLVQYDIDGKATVLATKVVRVSLAVTTEVSVYPNPIQDVVNVKFETGRFSSIKLIDMSGKVLMLKPIDGKQSLMSLEMVDLPATSYIIRLEGINGIVSKTFVKE</sequence>
<reference evidence="2 3" key="2">
    <citation type="submission" date="2016-06" db="EMBL/GenBank/DDBJ databases">
        <title>Pedobacter psychrophilus sp. nov., isolated from Antarctic fragmentary rock.</title>
        <authorList>
            <person name="Svec P."/>
        </authorList>
    </citation>
    <scope>NUCLEOTIDE SEQUENCE [LARGE SCALE GENOMIC DNA]</scope>
    <source>
        <strain evidence="2 3">CCM 8644</strain>
    </source>
</reference>
<dbReference type="PANTHER" id="PTHR34677">
    <property type="match status" value="1"/>
</dbReference>